<evidence type="ECO:0008006" key="2">
    <source>
        <dbReference type="Google" id="ProtNLM"/>
    </source>
</evidence>
<accession>A0A0F9IT69</accession>
<protein>
    <recommendedName>
        <fullName evidence="2">Phage head-tail adaptor</fullName>
    </recommendedName>
</protein>
<evidence type="ECO:0000313" key="1">
    <source>
        <dbReference type="EMBL" id="KKL96985.1"/>
    </source>
</evidence>
<dbReference type="NCBIfam" id="TIGR01563">
    <property type="entry name" value="gp16_SPP1"/>
    <property type="match status" value="1"/>
</dbReference>
<dbReference type="Pfam" id="PF05521">
    <property type="entry name" value="Phage_HCP"/>
    <property type="match status" value="1"/>
</dbReference>
<dbReference type="EMBL" id="LAZR01018282">
    <property type="protein sequence ID" value="KKL96985.1"/>
    <property type="molecule type" value="Genomic_DNA"/>
</dbReference>
<dbReference type="InterPro" id="IPR038666">
    <property type="entry name" value="SSP1_head-tail_sf"/>
</dbReference>
<sequence length="105" mass="11975">MQIGRLRHRITIETPTDVLDDFGESTKTWSSIGTVWASVEPLSGQEKFEALQIYPEASHKVRIRYLSGVSPDDHILFGSRTFEIVAVMNQMERNREIILTVKEAV</sequence>
<reference evidence="1" key="1">
    <citation type="journal article" date="2015" name="Nature">
        <title>Complex archaea that bridge the gap between prokaryotes and eukaryotes.</title>
        <authorList>
            <person name="Spang A."/>
            <person name="Saw J.H."/>
            <person name="Jorgensen S.L."/>
            <person name="Zaremba-Niedzwiedzka K."/>
            <person name="Martijn J."/>
            <person name="Lind A.E."/>
            <person name="van Eijk R."/>
            <person name="Schleper C."/>
            <person name="Guy L."/>
            <person name="Ettema T.J."/>
        </authorList>
    </citation>
    <scope>NUCLEOTIDE SEQUENCE</scope>
</reference>
<name>A0A0F9IT69_9ZZZZ</name>
<organism evidence="1">
    <name type="scientific">marine sediment metagenome</name>
    <dbReference type="NCBI Taxonomy" id="412755"/>
    <lineage>
        <taxon>unclassified sequences</taxon>
        <taxon>metagenomes</taxon>
        <taxon>ecological metagenomes</taxon>
    </lineage>
</organism>
<dbReference type="Gene3D" id="2.40.10.270">
    <property type="entry name" value="Bacteriophage SPP1 head-tail adaptor protein"/>
    <property type="match status" value="1"/>
</dbReference>
<dbReference type="AlphaFoldDB" id="A0A0F9IT69"/>
<gene>
    <name evidence="1" type="ORF">LCGC14_1839000</name>
</gene>
<comment type="caution">
    <text evidence="1">The sequence shown here is derived from an EMBL/GenBank/DDBJ whole genome shotgun (WGS) entry which is preliminary data.</text>
</comment>
<dbReference type="InterPro" id="IPR008767">
    <property type="entry name" value="Phage_SPP1_head-tail_adaptor"/>
</dbReference>
<proteinExistence type="predicted"/>